<dbReference type="PANTHER" id="PTHR22754:SF32">
    <property type="entry name" value="DISCO-INTERACTING PROTEIN 2"/>
    <property type="match status" value="1"/>
</dbReference>
<dbReference type="InterPro" id="IPR045851">
    <property type="entry name" value="AMP-bd_C_sf"/>
</dbReference>
<dbReference type="SUPFAM" id="SSF56801">
    <property type="entry name" value="Acetyl-CoA synthetase-like"/>
    <property type="match status" value="1"/>
</dbReference>
<gene>
    <name evidence="4" type="ORF">NA66_1001825</name>
</gene>
<dbReference type="Pfam" id="PF23024">
    <property type="entry name" value="AMP-dom_DIP2-like"/>
    <property type="match status" value="1"/>
</dbReference>
<keyword evidence="4" id="KW-0436">Ligase</keyword>
<protein>
    <submittedName>
        <fullName evidence="4">Acyl-CoA synthetase (AMP-forming)/AMP-acid ligase II</fullName>
    </submittedName>
</protein>
<dbReference type="GO" id="GO:0016874">
    <property type="term" value="F:ligase activity"/>
    <property type="evidence" value="ECO:0007669"/>
    <property type="project" value="UniProtKB-KW"/>
</dbReference>
<sequence length="553" mass="59227">MTPESIVEVLQQHAASRPNQLAMQHYDAHLEPIAGLTYGDLVVSMQKMAARLADRVRPGDTALVAMKYGIDYLVALLAILSLGGVAIPGMPANRRSSQRLEAMLRVGQSVAMLHDGLNDFTEGILARHDVHALDLSAPAQAGGTVPPVRRIPGEAAALLQFTSGSTATPKGVLISHANIVANQIAIAKHFGHRDGLRLLGWLPLFHDMGLIGNVLQPLFLGGTALMQSPLDVVSKPASWLKLIERTRAHTSGGPNFIYDMCVRRVSADEAASLDLSAWETAYNGSEPVRRHTLERFAEKFRASGFRATSIFPCYGMAEASLFVSGHRFFGTDGDTAAPATDSTGTLVSCGPIDAETTIVVADPVSLAPLDDGSTGEIFISGPSVASAYRDECGIRTAPFAYRFAAHEGRLFHRTGDLGKIERGQLFVTGRRKDTIKIRGVTYHAEDVESIIERECPQIDDHTVCIVGLPAANGDETVAAVVEISRTTASSARSTLVSQIREAVSLHAGVSVARVCFVLRGSLSRTSSGKFIRSLCRESLVDGSLAIIDELQEV</sequence>
<dbReference type="InterPro" id="IPR025110">
    <property type="entry name" value="AMP-bd_C"/>
</dbReference>
<dbReference type="GO" id="GO:0070566">
    <property type="term" value="F:adenylyltransferase activity"/>
    <property type="evidence" value="ECO:0007669"/>
    <property type="project" value="TreeGrafter"/>
</dbReference>
<dbReference type="RefSeq" id="WP_072439059.1">
    <property type="nucleotide sequence ID" value="NZ_QJJY01000001.1"/>
</dbReference>
<evidence type="ECO:0000259" key="3">
    <source>
        <dbReference type="Pfam" id="PF23024"/>
    </source>
</evidence>
<dbReference type="Proteomes" id="UP000247755">
    <property type="component" value="Unassembled WGS sequence"/>
</dbReference>
<accession>A0A318J0U3</accession>
<comment type="caution">
    <text evidence="4">The sequence shown here is derived from an EMBL/GenBank/DDBJ whole genome shotgun (WGS) entry which is preliminary data.</text>
</comment>
<dbReference type="Pfam" id="PF00501">
    <property type="entry name" value="AMP-binding"/>
    <property type="match status" value="1"/>
</dbReference>
<evidence type="ECO:0000313" key="4">
    <source>
        <dbReference type="EMBL" id="PXX41215.1"/>
    </source>
</evidence>
<comment type="similarity">
    <text evidence="1">Belongs to the ATP-dependent AMP-binding enzyme family.</text>
</comment>
<dbReference type="AlphaFoldDB" id="A0A318J0U3"/>
<evidence type="ECO:0000259" key="2">
    <source>
        <dbReference type="Pfam" id="PF00501"/>
    </source>
</evidence>
<proteinExistence type="inferred from homology"/>
<reference evidence="4 5" key="1">
    <citation type="submission" date="2018-05" db="EMBL/GenBank/DDBJ databases">
        <title>Comparative genomics of bacterial root endophytes of switchgrass collected from native prairies over two seasons.</title>
        <authorList>
            <person name="Tang Y."/>
        </authorList>
    </citation>
    <scope>NUCLEOTIDE SEQUENCE [LARGE SCALE GENOMIC DNA]</scope>
    <source>
        <strain evidence="4 5">NFIX32</strain>
    </source>
</reference>
<dbReference type="GO" id="GO:0006633">
    <property type="term" value="P:fatty acid biosynthetic process"/>
    <property type="evidence" value="ECO:0007669"/>
    <property type="project" value="TreeGrafter"/>
</dbReference>
<dbReference type="EMBL" id="QJJY01000001">
    <property type="protein sequence ID" value="PXX41215.1"/>
    <property type="molecule type" value="Genomic_DNA"/>
</dbReference>
<feature type="domain" description="AMP-dependent synthetase/ligase" evidence="2">
    <location>
        <begin position="11"/>
        <end position="388"/>
    </location>
</feature>
<dbReference type="InterPro" id="IPR042099">
    <property type="entry name" value="ANL_N_sf"/>
</dbReference>
<dbReference type="PANTHER" id="PTHR22754">
    <property type="entry name" value="DISCO-INTERACTING PROTEIN 2 DIP2 -RELATED"/>
    <property type="match status" value="1"/>
</dbReference>
<evidence type="ECO:0000313" key="5">
    <source>
        <dbReference type="Proteomes" id="UP000247755"/>
    </source>
</evidence>
<name>A0A318J0U3_BURPY</name>
<dbReference type="Gene3D" id="3.30.300.30">
    <property type="match status" value="1"/>
</dbReference>
<dbReference type="Gene3D" id="3.40.50.12780">
    <property type="entry name" value="N-terminal domain of ligase-like"/>
    <property type="match status" value="1"/>
</dbReference>
<feature type="domain" description="AMP-binding enzyme C-terminal" evidence="3">
    <location>
        <begin position="432"/>
        <end position="547"/>
    </location>
</feature>
<evidence type="ECO:0000256" key="1">
    <source>
        <dbReference type="ARBA" id="ARBA00006432"/>
    </source>
</evidence>
<dbReference type="GO" id="GO:0005886">
    <property type="term" value="C:plasma membrane"/>
    <property type="evidence" value="ECO:0007669"/>
    <property type="project" value="TreeGrafter"/>
</dbReference>
<dbReference type="InterPro" id="IPR000873">
    <property type="entry name" value="AMP-dep_synth/lig_dom"/>
</dbReference>
<organism evidence="4 5">
    <name type="scientific">Burkholderia pyrrocinia</name>
    <name type="common">Pseudomonas pyrrocinia</name>
    <dbReference type="NCBI Taxonomy" id="60550"/>
    <lineage>
        <taxon>Bacteria</taxon>
        <taxon>Pseudomonadati</taxon>
        <taxon>Pseudomonadota</taxon>
        <taxon>Betaproteobacteria</taxon>
        <taxon>Burkholderiales</taxon>
        <taxon>Burkholderiaceae</taxon>
        <taxon>Burkholderia</taxon>
        <taxon>Burkholderia cepacia complex</taxon>
    </lineage>
</organism>